<evidence type="ECO:0000256" key="1">
    <source>
        <dbReference type="ARBA" id="ARBA00022679"/>
    </source>
</evidence>
<dbReference type="InterPro" id="IPR022450">
    <property type="entry name" value="TsaD"/>
</dbReference>
<keyword evidence="1 6" id="KW-0808">Transferase</keyword>
<dbReference type="Proteomes" id="UP000176923">
    <property type="component" value="Unassembled WGS sequence"/>
</dbReference>
<keyword evidence="2 6" id="KW-0819">tRNA processing</keyword>
<evidence type="ECO:0000259" key="7">
    <source>
        <dbReference type="Pfam" id="PF00814"/>
    </source>
</evidence>
<evidence type="ECO:0000256" key="2">
    <source>
        <dbReference type="ARBA" id="ARBA00022694"/>
    </source>
</evidence>
<protein>
    <recommendedName>
        <fullName evidence="6">tRNA N6-adenosine threonylcarbamoyltransferase</fullName>
        <ecNumber evidence="6">2.3.1.234</ecNumber>
    </recommendedName>
    <alternativeName>
        <fullName evidence="6">N6-L-threonylcarbamoyladenine synthase</fullName>
        <shortName evidence="6">t(6)A synthase</shortName>
    </alternativeName>
    <alternativeName>
        <fullName evidence="6">t(6)A37 threonylcarbamoyladenosine biosynthesis protein TsaD</fullName>
    </alternativeName>
    <alternativeName>
        <fullName evidence="6">tRNA threonylcarbamoyladenosine biosynthesis protein TsaD</fullName>
    </alternativeName>
</protein>
<comment type="catalytic activity">
    <reaction evidence="5 6">
        <text>L-threonylcarbamoyladenylate + adenosine(37) in tRNA = N(6)-L-threonylcarbamoyladenosine(37) in tRNA + AMP + H(+)</text>
        <dbReference type="Rhea" id="RHEA:37059"/>
        <dbReference type="Rhea" id="RHEA-COMP:10162"/>
        <dbReference type="Rhea" id="RHEA-COMP:10163"/>
        <dbReference type="ChEBI" id="CHEBI:15378"/>
        <dbReference type="ChEBI" id="CHEBI:73682"/>
        <dbReference type="ChEBI" id="CHEBI:74411"/>
        <dbReference type="ChEBI" id="CHEBI:74418"/>
        <dbReference type="ChEBI" id="CHEBI:456215"/>
        <dbReference type="EC" id="2.3.1.234"/>
    </reaction>
</comment>
<evidence type="ECO:0000256" key="4">
    <source>
        <dbReference type="ARBA" id="ARBA00023315"/>
    </source>
</evidence>
<comment type="caution">
    <text evidence="6">Lacks conserved residue(s) required for the propagation of feature annotation.</text>
</comment>
<dbReference type="PANTHER" id="PTHR11735:SF6">
    <property type="entry name" value="TRNA N6-ADENOSINE THREONYLCARBAMOYLTRANSFERASE, MITOCHONDRIAL"/>
    <property type="match status" value="1"/>
</dbReference>
<feature type="domain" description="Gcp-like" evidence="7">
    <location>
        <begin position="23"/>
        <end position="63"/>
    </location>
</feature>
<dbReference type="PRINTS" id="PR00789">
    <property type="entry name" value="OSIALOPTASE"/>
</dbReference>
<dbReference type="PANTHER" id="PTHR11735">
    <property type="entry name" value="TRNA N6-ADENOSINE THREONYLCARBAMOYLTRANSFERASE"/>
    <property type="match status" value="1"/>
</dbReference>
<dbReference type="STRING" id="1798382.A3D77_05425"/>
<dbReference type="GO" id="GO:0002949">
    <property type="term" value="P:tRNA threonylcarbamoyladenosine modification"/>
    <property type="evidence" value="ECO:0007669"/>
    <property type="project" value="UniProtKB-UniRule"/>
</dbReference>
<dbReference type="GO" id="GO:0005506">
    <property type="term" value="F:iron ion binding"/>
    <property type="evidence" value="ECO:0007669"/>
    <property type="project" value="UniProtKB-UniRule"/>
</dbReference>
<evidence type="ECO:0000256" key="6">
    <source>
        <dbReference type="HAMAP-Rule" id="MF_01445"/>
    </source>
</evidence>
<comment type="similarity">
    <text evidence="6">Belongs to the KAE1 / TsaD family.</text>
</comment>
<comment type="subcellular location">
    <subcellularLocation>
        <location evidence="6">Cytoplasm</location>
    </subcellularLocation>
</comment>
<feature type="binding site" evidence="6">
    <location>
        <position position="191"/>
    </location>
    <ligand>
        <name>substrate</name>
    </ligand>
</feature>
<comment type="function">
    <text evidence="6">Required for the formation of a threonylcarbamoyl group on adenosine at position 37 (t(6)A37) in tRNAs that read codons beginning with adenine. Is involved in the transfer of the threonylcarbamoyl moiety of threonylcarbamoyl-AMP (TC-AMP) to the N6 group of A37, together with TsaE and TsaB. TsaD likely plays a direct catalytic role in this reaction.</text>
</comment>
<keyword evidence="3 6" id="KW-0479">Metal-binding</keyword>
<name>A0A1F5ZLD2_9BACT</name>
<feature type="binding site" evidence="6">
    <location>
        <position position="204"/>
    </location>
    <ligand>
        <name>substrate</name>
    </ligand>
</feature>
<dbReference type="GO" id="GO:0061711">
    <property type="term" value="F:tRNA N(6)-L-threonylcarbamoyladenine synthase activity"/>
    <property type="evidence" value="ECO:0007669"/>
    <property type="project" value="UniProtKB-EC"/>
</dbReference>
<dbReference type="EC" id="2.3.1.234" evidence="6"/>
<dbReference type="InterPro" id="IPR017861">
    <property type="entry name" value="KAE1/TsaD"/>
</dbReference>
<dbReference type="EMBL" id="MFJL01000038">
    <property type="protein sequence ID" value="OGG13306.1"/>
    <property type="molecule type" value="Genomic_DNA"/>
</dbReference>
<dbReference type="Gene3D" id="3.30.420.40">
    <property type="match status" value="2"/>
</dbReference>
<dbReference type="AlphaFoldDB" id="A0A1F5ZLD2"/>
<keyword evidence="6" id="KW-0963">Cytoplasm</keyword>
<dbReference type="GO" id="GO:0005737">
    <property type="term" value="C:cytoplasm"/>
    <property type="evidence" value="ECO:0007669"/>
    <property type="project" value="UniProtKB-SubCell"/>
</dbReference>
<comment type="caution">
    <text evidence="8">The sequence shown here is derived from an EMBL/GenBank/DDBJ whole genome shotgun (WGS) entry which is preliminary data.</text>
</comment>
<dbReference type="Pfam" id="PF00814">
    <property type="entry name" value="TsaD"/>
    <property type="match status" value="2"/>
</dbReference>
<keyword evidence="4 6" id="KW-0012">Acyltransferase</keyword>
<dbReference type="InterPro" id="IPR043129">
    <property type="entry name" value="ATPase_NBD"/>
</dbReference>
<evidence type="ECO:0000256" key="3">
    <source>
        <dbReference type="ARBA" id="ARBA00022723"/>
    </source>
</evidence>
<dbReference type="InterPro" id="IPR000905">
    <property type="entry name" value="Gcp-like_dom"/>
</dbReference>
<dbReference type="SUPFAM" id="SSF53067">
    <property type="entry name" value="Actin-like ATPase domain"/>
    <property type="match status" value="1"/>
</dbReference>
<keyword evidence="6" id="KW-0408">Iron</keyword>
<feature type="binding site" evidence="6">
    <location>
        <position position="342"/>
    </location>
    <ligand>
        <name>Fe cation</name>
        <dbReference type="ChEBI" id="CHEBI:24875"/>
    </ligand>
</feature>
<evidence type="ECO:0000313" key="8">
    <source>
        <dbReference type="EMBL" id="OGG13306.1"/>
    </source>
</evidence>
<feature type="domain" description="Gcp-like" evidence="7">
    <location>
        <begin position="94"/>
        <end position="348"/>
    </location>
</feature>
<feature type="binding site" evidence="6">
    <location>
        <position position="312"/>
    </location>
    <ligand>
        <name>substrate</name>
    </ligand>
</feature>
<proteinExistence type="inferred from homology"/>
<gene>
    <name evidence="6" type="primary">tsaD</name>
    <name evidence="8" type="ORF">A3D77_05425</name>
</gene>
<reference evidence="8 9" key="1">
    <citation type="journal article" date="2016" name="Nat. Commun.">
        <title>Thousands of microbial genomes shed light on interconnected biogeochemical processes in an aquifer system.</title>
        <authorList>
            <person name="Anantharaman K."/>
            <person name="Brown C.T."/>
            <person name="Hug L.A."/>
            <person name="Sharon I."/>
            <person name="Castelle C.J."/>
            <person name="Probst A.J."/>
            <person name="Thomas B.C."/>
            <person name="Singh A."/>
            <person name="Wilkins M.J."/>
            <person name="Karaoz U."/>
            <person name="Brodie E.L."/>
            <person name="Williams K.H."/>
            <person name="Hubbard S.S."/>
            <person name="Banfield J.F."/>
        </authorList>
    </citation>
    <scope>NUCLEOTIDE SEQUENCE [LARGE SCALE GENOMIC DNA]</scope>
</reference>
<feature type="binding site" evidence="6">
    <location>
        <position position="134"/>
    </location>
    <ligand>
        <name>Fe cation</name>
        <dbReference type="ChEBI" id="CHEBI:24875"/>
    </ligand>
</feature>
<dbReference type="NCBIfam" id="TIGR00329">
    <property type="entry name" value="gcp_kae1"/>
    <property type="match status" value="1"/>
</dbReference>
<feature type="binding site" evidence="6">
    <location>
        <position position="138"/>
    </location>
    <ligand>
        <name>Fe cation</name>
        <dbReference type="ChEBI" id="CHEBI:24875"/>
    </ligand>
</feature>
<feature type="binding site" evidence="6">
    <location>
        <begin position="158"/>
        <end position="162"/>
    </location>
    <ligand>
        <name>substrate</name>
    </ligand>
</feature>
<evidence type="ECO:0000256" key="5">
    <source>
        <dbReference type="ARBA" id="ARBA00048117"/>
    </source>
</evidence>
<comment type="cofactor">
    <cofactor evidence="6">
        <name>Fe(2+)</name>
        <dbReference type="ChEBI" id="CHEBI:29033"/>
    </cofactor>
    <text evidence="6">Binds 1 Fe(2+) ion per subunit.</text>
</comment>
<dbReference type="HAMAP" id="MF_01445">
    <property type="entry name" value="TsaD"/>
    <property type="match status" value="1"/>
</dbReference>
<accession>A0A1F5ZLD2</accession>
<evidence type="ECO:0000313" key="9">
    <source>
        <dbReference type="Proteomes" id="UP000176923"/>
    </source>
</evidence>
<sequence>MKILGIETSCDETACAVVEDGVKVISNVVSSSSTLHSKTGGIIPEVASREQLKYMIPVLEEALILGEKAKKRISEKENKKNSPFSFSPFHSFASSIDAVAVTIGPGLIGSLLIGIETAKTISLLTNKPIIPVNHIFAHVYANWLDNKKVPKFPVVALIVSGGHTELFLIKSHTDWKWIGGTLDDAAGEAFDKTARLLGLGYPGGPEIAKMASSHAEFISASALSQTLKRVQGDIILPRPMIDTKDFNFSFSGLKTAVIREIGKTKQLNNDTISQFSYEIQEAITDVLVEKTIAAAKKYNVKSILLGGGVAANKRLSEKFKLSIARGELEISLHIPPASLCTDNAAVIASYAYFHHNPKPWQEIQTDPNLSVEVADF</sequence>
<organism evidence="8 9">
    <name type="scientific">Candidatus Gottesmanbacteria bacterium RIFCSPHIGHO2_02_FULL_39_11</name>
    <dbReference type="NCBI Taxonomy" id="1798382"/>
    <lineage>
        <taxon>Bacteria</taxon>
        <taxon>Candidatus Gottesmaniibacteriota</taxon>
    </lineage>
</organism>